<organism evidence="2 3">
    <name type="scientific">Methylomonas rosea</name>
    <dbReference type="NCBI Taxonomy" id="2952227"/>
    <lineage>
        <taxon>Bacteria</taxon>
        <taxon>Pseudomonadati</taxon>
        <taxon>Pseudomonadota</taxon>
        <taxon>Gammaproteobacteria</taxon>
        <taxon>Methylococcales</taxon>
        <taxon>Methylococcaceae</taxon>
        <taxon>Methylomonas</taxon>
    </lineage>
</organism>
<accession>A0ABT1TYA8</accession>
<comment type="caution">
    <text evidence="2">The sequence shown here is derived from an EMBL/GenBank/DDBJ whole genome shotgun (WGS) entry which is preliminary data.</text>
</comment>
<keyword evidence="3" id="KW-1185">Reference proteome</keyword>
<protein>
    <recommendedName>
        <fullName evidence="4">Transposase</fullName>
    </recommendedName>
</protein>
<reference evidence="2 3" key="1">
    <citation type="submission" date="2022-07" db="EMBL/GenBank/DDBJ databases">
        <title>Methylomonas rivi sp. nov., Methylomonas rosea sp. nov., Methylomonas aureus sp. nov. and Methylomonas subterranea sp. nov., four novel methanotrophs isolated from a freshwater creek and the deep terrestrial subsurface.</title>
        <authorList>
            <person name="Abin C."/>
            <person name="Sankaranarayanan K."/>
            <person name="Garner C."/>
            <person name="Sindelar R."/>
            <person name="Kotary K."/>
            <person name="Garner R."/>
            <person name="Barclay S."/>
            <person name="Lawson P."/>
            <person name="Krumholz L."/>
        </authorList>
    </citation>
    <scope>NUCLEOTIDE SEQUENCE [LARGE SCALE GENOMIC DNA]</scope>
    <source>
        <strain evidence="2 3">WSC-7</strain>
    </source>
</reference>
<evidence type="ECO:0008006" key="4">
    <source>
        <dbReference type="Google" id="ProtNLM"/>
    </source>
</evidence>
<sequence>MRSLRLKGVRRGKSIKTTSSDADAACRLDRVNRQFSAERSNALWVADFTYVKTW</sequence>
<feature type="compositionally biased region" description="Basic residues" evidence="1">
    <location>
        <begin position="1"/>
        <end position="14"/>
    </location>
</feature>
<name>A0ABT1TYA8_9GAMM</name>
<proteinExistence type="predicted"/>
<dbReference type="Proteomes" id="UP001524570">
    <property type="component" value="Unassembled WGS sequence"/>
</dbReference>
<feature type="region of interest" description="Disordered" evidence="1">
    <location>
        <begin position="1"/>
        <end position="20"/>
    </location>
</feature>
<evidence type="ECO:0000313" key="3">
    <source>
        <dbReference type="Proteomes" id="UP001524570"/>
    </source>
</evidence>
<dbReference type="EMBL" id="JANIBL010000090">
    <property type="protein sequence ID" value="MCQ8119756.1"/>
    <property type="molecule type" value="Genomic_DNA"/>
</dbReference>
<evidence type="ECO:0000313" key="2">
    <source>
        <dbReference type="EMBL" id="MCQ8119756.1"/>
    </source>
</evidence>
<gene>
    <name evidence="2" type="ORF">NP589_20220</name>
</gene>
<evidence type="ECO:0000256" key="1">
    <source>
        <dbReference type="SAM" id="MobiDB-lite"/>
    </source>
</evidence>